<sequence>MKRLGKRLRDARHAKGLSQEQAAELIGVHPKYMPRLESGGANPTVATLVAASVAYGISLCDLFRPDDEGASEQGR</sequence>
<dbReference type="Gene3D" id="1.10.260.40">
    <property type="entry name" value="lambda repressor-like DNA-binding domains"/>
    <property type="match status" value="1"/>
</dbReference>
<dbReference type="EMBL" id="MPIN01000002">
    <property type="protein sequence ID" value="OJH41011.1"/>
    <property type="molecule type" value="Genomic_DNA"/>
</dbReference>
<dbReference type="Proteomes" id="UP000182229">
    <property type="component" value="Unassembled WGS sequence"/>
</dbReference>
<dbReference type="CDD" id="cd00093">
    <property type="entry name" value="HTH_XRE"/>
    <property type="match status" value="1"/>
</dbReference>
<keyword evidence="1" id="KW-0238">DNA-binding</keyword>
<evidence type="ECO:0000313" key="3">
    <source>
        <dbReference type="EMBL" id="OJH41011.1"/>
    </source>
</evidence>
<dbReference type="GO" id="GO:0003677">
    <property type="term" value="F:DNA binding"/>
    <property type="evidence" value="ECO:0007669"/>
    <property type="project" value="UniProtKB-KW"/>
</dbReference>
<dbReference type="InterPro" id="IPR001387">
    <property type="entry name" value="Cro/C1-type_HTH"/>
</dbReference>
<reference evidence="4" key="1">
    <citation type="submission" date="2016-11" db="EMBL/GenBank/DDBJ databases">
        <authorList>
            <person name="Shukria A."/>
            <person name="Stevens D.C."/>
        </authorList>
    </citation>
    <scope>NUCLEOTIDE SEQUENCE [LARGE SCALE GENOMIC DNA]</scope>
    <source>
        <strain evidence="4">Cbfe23</strain>
    </source>
</reference>
<dbReference type="SMART" id="SM00530">
    <property type="entry name" value="HTH_XRE"/>
    <property type="match status" value="1"/>
</dbReference>
<gene>
    <name evidence="3" type="ORF">BON30_08880</name>
</gene>
<dbReference type="Pfam" id="PF13560">
    <property type="entry name" value="HTH_31"/>
    <property type="match status" value="1"/>
</dbReference>
<dbReference type="AlphaFoldDB" id="A0A1L9BFG4"/>
<feature type="domain" description="HTH cro/C1-type" evidence="2">
    <location>
        <begin position="8"/>
        <end position="62"/>
    </location>
</feature>
<dbReference type="InterPro" id="IPR010982">
    <property type="entry name" value="Lambda_DNA-bd_dom_sf"/>
</dbReference>
<dbReference type="SUPFAM" id="SSF47413">
    <property type="entry name" value="lambda repressor-like DNA-binding domains"/>
    <property type="match status" value="1"/>
</dbReference>
<protein>
    <recommendedName>
        <fullName evidence="2">HTH cro/C1-type domain-containing protein</fullName>
    </recommendedName>
</protein>
<dbReference type="STRING" id="83449.BON30_08880"/>
<dbReference type="PANTHER" id="PTHR46797">
    <property type="entry name" value="HTH-TYPE TRANSCRIPTIONAL REGULATOR"/>
    <property type="match status" value="1"/>
</dbReference>
<dbReference type="OrthoDB" id="5521004at2"/>
<dbReference type="InterPro" id="IPR050807">
    <property type="entry name" value="TransReg_Diox_bact_type"/>
</dbReference>
<evidence type="ECO:0000259" key="2">
    <source>
        <dbReference type="PROSITE" id="PS50943"/>
    </source>
</evidence>
<accession>A0A1L9BFG4</accession>
<evidence type="ECO:0000313" key="4">
    <source>
        <dbReference type="Proteomes" id="UP000182229"/>
    </source>
</evidence>
<proteinExistence type="predicted"/>
<dbReference type="PROSITE" id="PS50943">
    <property type="entry name" value="HTH_CROC1"/>
    <property type="match status" value="1"/>
</dbReference>
<comment type="caution">
    <text evidence="3">The sequence shown here is derived from an EMBL/GenBank/DDBJ whole genome shotgun (WGS) entry which is preliminary data.</text>
</comment>
<keyword evidence="4" id="KW-1185">Reference proteome</keyword>
<organism evidence="3 4">
    <name type="scientific">Cystobacter ferrugineus</name>
    <dbReference type="NCBI Taxonomy" id="83449"/>
    <lineage>
        <taxon>Bacteria</taxon>
        <taxon>Pseudomonadati</taxon>
        <taxon>Myxococcota</taxon>
        <taxon>Myxococcia</taxon>
        <taxon>Myxococcales</taxon>
        <taxon>Cystobacterineae</taxon>
        <taxon>Archangiaceae</taxon>
        <taxon>Cystobacter</taxon>
    </lineage>
</organism>
<evidence type="ECO:0000256" key="1">
    <source>
        <dbReference type="ARBA" id="ARBA00023125"/>
    </source>
</evidence>
<dbReference type="GO" id="GO:0003700">
    <property type="term" value="F:DNA-binding transcription factor activity"/>
    <property type="evidence" value="ECO:0007669"/>
    <property type="project" value="TreeGrafter"/>
</dbReference>
<reference evidence="3 4" key="2">
    <citation type="submission" date="2016-12" db="EMBL/GenBank/DDBJ databases">
        <title>Draft Genome Sequence of Cystobacter ferrugineus Strain Cbfe23.</title>
        <authorList>
            <person name="Akbar S."/>
            <person name="Dowd S.E."/>
            <person name="Stevens D.C."/>
        </authorList>
    </citation>
    <scope>NUCLEOTIDE SEQUENCE [LARGE SCALE GENOMIC DNA]</scope>
    <source>
        <strain evidence="3 4">Cbfe23</strain>
    </source>
</reference>
<dbReference type="GO" id="GO:0005829">
    <property type="term" value="C:cytosol"/>
    <property type="evidence" value="ECO:0007669"/>
    <property type="project" value="TreeGrafter"/>
</dbReference>
<dbReference type="PANTHER" id="PTHR46797:SF1">
    <property type="entry name" value="METHYLPHOSPHONATE SYNTHASE"/>
    <property type="match status" value="1"/>
</dbReference>
<name>A0A1L9BFG4_9BACT</name>